<reference evidence="2 3" key="1">
    <citation type="submission" date="2024-02" db="EMBL/GenBank/DDBJ databases">
        <authorList>
            <person name="Chen Y."/>
            <person name="Shah S."/>
            <person name="Dougan E. K."/>
            <person name="Thang M."/>
            <person name="Chan C."/>
        </authorList>
    </citation>
    <scope>NUCLEOTIDE SEQUENCE [LARGE SCALE GENOMIC DNA]</scope>
</reference>
<sequence>AKAKAYALSPPPTKRCTSKTSPKIACAPRAAAATAVKSRPAPRDRGAAPPASSKPDAPDPLPLVGAENSQRWTFLKRLFMWPIRALDIFYDSLLKAQRDLPEKPEVLKQVLDNMKGFTISTSFSGIDTPATSWLSLAQGITSTLEIPFEDATLPSNLYAVEWNRKCRVELEHHPHPPEHIFGDINHFWAPGMKNKVERLIEQNMYQEAGWQGPTFLAFLCWVCMRLDQQEETCIQENVKEFDTTLLQALVGHLYCLEVCQLNPSSFGFPVERERKWTIMRHKYKTKAWKQPFSIFTKLFVGNVGCGFSFPDKRPPWDAFFSARPDDLFRELEWACNRPESRAGGKNPFATLQDFLGALESDGKAVREAFLLSLTSTELEFLQGYRASKPYMAYSLNQNPQFSETTSSWATLHTVIRNGGVTWSDSHGRFLCGKEALLAQGFPVYSSLSSNAWRAFADRNMITSRNVASFHDEFNKAFRRKLVNHNCLKDWETFFASETDFLDPSLKQEVALNNMNNFATLIDAHFTGQDSEAIGVVLVEACKFCVHISVPLLPPTAGANDAQTQEHGSRRPPYLFKKTAEAEMVDRLRCPVSGAIYIKKLLQATSDLADPSNKRKRAKAPDLTEETAAAKKKAKSGAKASGKAKAKAKARADKGVLQAGETEETLNQGVAQVSWGGKMETRSRYWLDDVLAALTCVFGNGAADAEHDGFHKSPVFRLAVSYALEFCFAGSVALQKKKFTTWSKLRPALQKLISSYLKQSLGQLPTGTDLEDLLQQLIAEATSQNPCPALQAALAASKSEKSGHGGGANLWSLSKTVLANKEALSLCEQFLKKNNDPNPRNHHAFKLYLDRCRVVCCTCKGPEAWDPQTCDFHDKCSFTIPDLLGGLAQVFEQAGDAESFGLSQPTITLVGAAALAQCIHLTKELQDDVNASSVCPLESIGKQVKFMLKEVASDASANLQPSSESKSDNTDNAQRQRLQPKWCFNERILDSLLCSRAKYLLAAASHLMCRPAFNAKVPAGPSNRKFIFFDDLDEHEVELLHMVLKELCSSTVGISDPTFVCNVEARFAFQNPGSECDTLDSWPAMWSKVLMEVVKRGAKELSAQEVMDPSFQPSKLLKLLPAPARMCPKSFYTSGGGGPEASSTVKTEELGKQVGQSSAQDSGLASSSGPPSFYEVLHMHEIPNAKAQTVNVMDVLVLKSTIEAHIFTHALKNSSEKLLKLVKIDGKNGAVVDHLALVSPEGDLANSEKQEKLFAWGTLSLEGGNKSVKVGTMDLGFTVDLFLTPEGANKPSSYAPCAVWFTKPGYTEPKAMFRLGFQEETLTFADAAGQSRTVHLCLPYMQLRHEANS</sequence>
<accession>A0ABP0R1H4</accession>
<feature type="compositionally biased region" description="Low complexity" evidence="1">
    <location>
        <begin position="1154"/>
        <end position="1166"/>
    </location>
</feature>
<feature type="region of interest" description="Disordered" evidence="1">
    <location>
        <begin position="1130"/>
        <end position="1166"/>
    </location>
</feature>
<evidence type="ECO:0000256" key="1">
    <source>
        <dbReference type="SAM" id="MobiDB-lite"/>
    </source>
</evidence>
<feature type="non-terminal residue" evidence="2">
    <location>
        <position position="1"/>
    </location>
</feature>
<proteinExistence type="predicted"/>
<name>A0ABP0R1H4_9DINO</name>
<feature type="compositionally biased region" description="Low complexity" evidence="1">
    <location>
        <begin position="21"/>
        <end position="39"/>
    </location>
</feature>
<dbReference type="Proteomes" id="UP001642464">
    <property type="component" value="Unassembled WGS sequence"/>
</dbReference>
<dbReference type="EMBL" id="CAXAMM010040506">
    <property type="protein sequence ID" value="CAK9093683.1"/>
    <property type="molecule type" value="Genomic_DNA"/>
</dbReference>
<gene>
    <name evidence="2" type="ORF">SCF082_LOCUS44074</name>
</gene>
<dbReference type="SUPFAM" id="SSF53335">
    <property type="entry name" value="S-adenosyl-L-methionine-dependent methyltransferases"/>
    <property type="match status" value="1"/>
</dbReference>
<evidence type="ECO:0000313" key="3">
    <source>
        <dbReference type="Proteomes" id="UP001642464"/>
    </source>
</evidence>
<comment type="caution">
    <text evidence="2">The sequence shown here is derived from an EMBL/GenBank/DDBJ whole genome shotgun (WGS) entry which is preliminary data.</text>
</comment>
<dbReference type="InterPro" id="IPR029063">
    <property type="entry name" value="SAM-dependent_MTases_sf"/>
</dbReference>
<organism evidence="2 3">
    <name type="scientific">Durusdinium trenchii</name>
    <dbReference type="NCBI Taxonomy" id="1381693"/>
    <lineage>
        <taxon>Eukaryota</taxon>
        <taxon>Sar</taxon>
        <taxon>Alveolata</taxon>
        <taxon>Dinophyceae</taxon>
        <taxon>Suessiales</taxon>
        <taxon>Symbiodiniaceae</taxon>
        <taxon>Durusdinium</taxon>
    </lineage>
</organism>
<keyword evidence="3" id="KW-1185">Reference proteome</keyword>
<feature type="compositionally biased region" description="Basic residues" evidence="1">
    <location>
        <begin position="629"/>
        <end position="644"/>
    </location>
</feature>
<feature type="non-terminal residue" evidence="2">
    <location>
        <position position="1348"/>
    </location>
</feature>
<evidence type="ECO:0000313" key="2">
    <source>
        <dbReference type="EMBL" id="CAK9093683.1"/>
    </source>
</evidence>
<feature type="region of interest" description="Disordered" evidence="1">
    <location>
        <begin position="1"/>
        <end position="63"/>
    </location>
</feature>
<protein>
    <submittedName>
        <fullName evidence="2">Uncharacterized protein</fullName>
    </submittedName>
</protein>
<feature type="region of interest" description="Disordered" evidence="1">
    <location>
        <begin position="608"/>
        <end position="644"/>
    </location>
</feature>